<evidence type="ECO:0000256" key="3">
    <source>
        <dbReference type="ARBA" id="ARBA00022692"/>
    </source>
</evidence>
<reference evidence="8 10" key="2">
    <citation type="submission" date="2018-06" db="EMBL/GenBank/DDBJ databases">
        <authorList>
            <consortium name="Pathogen Informatics"/>
            <person name="Doyle S."/>
        </authorList>
    </citation>
    <scope>NUCLEOTIDE SEQUENCE [LARGE SCALE GENOMIC DNA]</scope>
    <source>
        <strain evidence="8 10">NCTC10851</strain>
    </source>
</reference>
<protein>
    <submittedName>
        <fullName evidence="7">Amino acid transporter</fullName>
    </submittedName>
    <submittedName>
        <fullName evidence="8">Lysine exporter protein LysE/YggA</fullName>
    </submittedName>
</protein>
<dbReference type="EMBL" id="UFSB01000001">
    <property type="protein sequence ID" value="SUU34197.1"/>
    <property type="molecule type" value="Genomic_DNA"/>
</dbReference>
<feature type="transmembrane region" description="Helical" evidence="6">
    <location>
        <begin position="6"/>
        <end position="26"/>
    </location>
</feature>
<feature type="transmembrane region" description="Helical" evidence="6">
    <location>
        <begin position="108"/>
        <end position="127"/>
    </location>
</feature>
<evidence type="ECO:0000313" key="8">
    <source>
        <dbReference type="EMBL" id="SUU34197.1"/>
    </source>
</evidence>
<dbReference type="PANTHER" id="PTHR30086:SF20">
    <property type="entry name" value="ARGININE EXPORTER PROTEIN ARGO-RELATED"/>
    <property type="match status" value="1"/>
</dbReference>
<dbReference type="AlphaFoldDB" id="A0A263HBK7"/>
<feature type="transmembrane region" description="Helical" evidence="6">
    <location>
        <begin position="179"/>
        <end position="200"/>
    </location>
</feature>
<feature type="transmembrane region" description="Helical" evidence="6">
    <location>
        <begin position="35"/>
        <end position="60"/>
    </location>
</feature>
<organism evidence="8 10">
    <name type="scientific">Actinobacillus seminis</name>
    <dbReference type="NCBI Taxonomy" id="722"/>
    <lineage>
        <taxon>Bacteria</taxon>
        <taxon>Pseudomonadati</taxon>
        <taxon>Pseudomonadota</taxon>
        <taxon>Gammaproteobacteria</taxon>
        <taxon>Pasteurellales</taxon>
        <taxon>Pasteurellaceae</taxon>
        <taxon>Actinobacillus</taxon>
    </lineage>
</organism>
<evidence type="ECO:0000256" key="1">
    <source>
        <dbReference type="ARBA" id="ARBA00004651"/>
    </source>
</evidence>
<dbReference type="EMBL" id="NLFK01000010">
    <property type="protein sequence ID" value="OZN24299.1"/>
    <property type="molecule type" value="Genomic_DNA"/>
</dbReference>
<dbReference type="PANTHER" id="PTHR30086">
    <property type="entry name" value="ARGININE EXPORTER PROTEIN ARGO"/>
    <property type="match status" value="1"/>
</dbReference>
<reference evidence="7 9" key="1">
    <citation type="submission" date="2017-07" db="EMBL/GenBank/DDBJ databases">
        <title>Virulence factors identified in Actinobacillus seminis.</title>
        <authorList>
            <person name="Negrete-Abascal E."/>
            <person name="Vaca-Pacheco S."/>
            <person name="Montes-Garcia F."/>
            <person name="Leyto-Gil A.M."/>
            <person name="Fragoso-Garcia E."/>
            <person name="Carvente-Garcia R."/>
            <person name="Perez-Agueros S."/>
            <person name="Castelan-Sanchez H.G."/>
            <person name="Garcia-Molina A."/>
            <person name="Villamar T.E."/>
            <person name="Vazquez-Cruz C."/>
        </authorList>
    </citation>
    <scope>NUCLEOTIDE SEQUENCE [LARGE SCALE GENOMIC DNA]</scope>
    <source>
        <strain evidence="7 9">ATCC 15768</strain>
    </source>
</reference>
<dbReference type="InParanoid" id="A0A263HBK7"/>
<sequence length="207" mass="22230">MGNFIHGFLVCAGLIVSIGAQNAFLLKQGLLRQHVFLVAMTCFICDVVLFGVGILGFGTLLNQAPIASVILAFFGAAFLFLYGARTFLSAYKGTSIVNLSEGKQTQSALKAFLFTLAITLLNPHVYLDTVVIIGSIAGTIAGMEGKILFMIGASTTSALWFFGVGYGAKLLIPFFHKPITWRILDGITGTIMWLIALRLIKYGVGLL</sequence>
<dbReference type="OrthoDB" id="5638726at2"/>
<dbReference type="Proteomes" id="UP000215738">
    <property type="component" value="Unassembled WGS sequence"/>
</dbReference>
<dbReference type="Pfam" id="PF01810">
    <property type="entry name" value="LysE"/>
    <property type="match status" value="1"/>
</dbReference>
<keyword evidence="4 6" id="KW-1133">Transmembrane helix</keyword>
<evidence type="ECO:0000313" key="10">
    <source>
        <dbReference type="Proteomes" id="UP000254507"/>
    </source>
</evidence>
<keyword evidence="2" id="KW-1003">Cell membrane</keyword>
<feature type="transmembrane region" description="Helical" evidence="6">
    <location>
        <begin position="147"/>
        <end position="167"/>
    </location>
</feature>
<evidence type="ECO:0000256" key="2">
    <source>
        <dbReference type="ARBA" id="ARBA00022475"/>
    </source>
</evidence>
<keyword evidence="9" id="KW-1185">Reference proteome</keyword>
<gene>
    <name evidence="8" type="primary">argO</name>
    <name evidence="7" type="ORF">CFY87_09520</name>
    <name evidence="8" type="ORF">NCTC10851_00201</name>
</gene>
<dbReference type="GO" id="GO:0005886">
    <property type="term" value="C:plasma membrane"/>
    <property type="evidence" value="ECO:0007669"/>
    <property type="project" value="UniProtKB-SubCell"/>
</dbReference>
<dbReference type="InterPro" id="IPR001123">
    <property type="entry name" value="LeuE-type"/>
</dbReference>
<proteinExistence type="predicted"/>
<evidence type="ECO:0000256" key="6">
    <source>
        <dbReference type="SAM" id="Phobius"/>
    </source>
</evidence>
<keyword evidence="3 6" id="KW-0812">Transmembrane</keyword>
<dbReference type="RefSeq" id="WP_094947054.1">
    <property type="nucleotide sequence ID" value="NZ_JBMHIA010000011.1"/>
</dbReference>
<name>A0A263HBK7_9PAST</name>
<evidence type="ECO:0000313" key="9">
    <source>
        <dbReference type="Proteomes" id="UP000215738"/>
    </source>
</evidence>
<keyword evidence="5 6" id="KW-0472">Membrane</keyword>
<feature type="transmembrane region" description="Helical" evidence="6">
    <location>
        <begin position="66"/>
        <end position="88"/>
    </location>
</feature>
<evidence type="ECO:0000313" key="7">
    <source>
        <dbReference type="EMBL" id="OZN24299.1"/>
    </source>
</evidence>
<evidence type="ECO:0000256" key="4">
    <source>
        <dbReference type="ARBA" id="ARBA00022989"/>
    </source>
</evidence>
<accession>A0A263HBK7</accession>
<dbReference type="GO" id="GO:0015171">
    <property type="term" value="F:amino acid transmembrane transporter activity"/>
    <property type="evidence" value="ECO:0007669"/>
    <property type="project" value="TreeGrafter"/>
</dbReference>
<dbReference type="FunCoup" id="A0A263HBK7">
    <property type="interactions" value="63"/>
</dbReference>
<comment type="subcellular location">
    <subcellularLocation>
        <location evidence="1">Cell membrane</location>
        <topology evidence="1">Multi-pass membrane protein</topology>
    </subcellularLocation>
</comment>
<dbReference type="Proteomes" id="UP000254507">
    <property type="component" value="Unassembled WGS sequence"/>
</dbReference>
<evidence type="ECO:0000256" key="5">
    <source>
        <dbReference type="ARBA" id="ARBA00023136"/>
    </source>
</evidence>